<dbReference type="EMBL" id="JAWJZY010000003">
    <property type="protein sequence ID" value="MEE8658841.1"/>
    <property type="molecule type" value="Genomic_DNA"/>
</dbReference>
<evidence type="ECO:0000313" key="1">
    <source>
        <dbReference type="EMBL" id="MEE8658841.1"/>
    </source>
</evidence>
<accession>A0ABU7U434</accession>
<protein>
    <submittedName>
        <fullName evidence="1">Uncharacterized protein</fullName>
    </submittedName>
</protein>
<evidence type="ECO:0000313" key="2">
    <source>
        <dbReference type="Proteomes" id="UP001312908"/>
    </source>
</evidence>
<gene>
    <name evidence="1" type="ORF">DOFOFD_07435</name>
</gene>
<reference evidence="1 2" key="1">
    <citation type="submission" date="2023-10" db="EMBL/GenBank/DDBJ databases">
        <title>Sorlinia euscelidii gen. nov., sp. nov., an acetic acid bacteria isolated from the gut of Euscelidius variegatus emitter.</title>
        <authorList>
            <person name="Michoud G."/>
            <person name="Marasco R."/>
            <person name="Seferji K."/>
            <person name="Gonella E."/>
            <person name="Garuglieri E."/>
            <person name="Alma A."/>
            <person name="Mapelli F."/>
            <person name="Borin S."/>
            <person name="Daffonchio D."/>
            <person name="Crotti E."/>
        </authorList>
    </citation>
    <scope>NUCLEOTIDE SEQUENCE [LARGE SCALE GENOMIC DNA]</scope>
    <source>
        <strain evidence="1 2">EV16P</strain>
    </source>
</reference>
<dbReference type="Proteomes" id="UP001312908">
    <property type="component" value="Unassembled WGS sequence"/>
</dbReference>
<sequence length="89" mass="9771">MLTTCLGSGETIERGAALFNRCFETTRSLAEIIESLAVSLLEIRCVLKRSAAFACSIGDRLLRLRLTHRGRRAILIGSGQSLLFGGERF</sequence>
<keyword evidence="2" id="KW-1185">Reference proteome</keyword>
<comment type="caution">
    <text evidence="1">The sequence shown here is derived from an EMBL/GenBank/DDBJ whole genome shotgun (WGS) entry which is preliminary data.</text>
</comment>
<name>A0ABU7U434_9PROT</name>
<proteinExistence type="predicted"/>
<organism evidence="1 2">
    <name type="scientific">Sorlinia euscelidii</name>
    <dbReference type="NCBI Taxonomy" id="3081148"/>
    <lineage>
        <taxon>Bacteria</taxon>
        <taxon>Pseudomonadati</taxon>
        <taxon>Pseudomonadota</taxon>
        <taxon>Alphaproteobacteria</taxon>
        <taxon>Acetobacterales</taxon>
        <taxon>Acetobacteraceae</taxon>
        <taxon>Sorlinia</taxon>
    </lineage>
</organism>